<evidence type="ECO:0000313" key="3">
    <source>
        <dbReference type="Proteomes" id="UP000070501"/>
    </source>
</evidence>
<dbReference type="InParanoid" id="A0A136J3Q4"/>
<evidence type="ECO:0000256" key="1">
    <source>
        <dbReference type="SAM" id="MobiDB-lite"/>
    </source>
</evidence>
<accession>A0A136J3Q4</accession>
<sequence length="168" mass="19140">MSDNRSNLDSVKDRDLTNVAPTSDSSPSPRQTLALPKNTADSRYVLEYIGFTTVRALGLWNAWTMRETGQHGTQRDCVTQPHAGTADVTFIAWVLQHLGEFSGHDDGVPVESRWRRYMSDNGLRPEFHGCVWESYDVRLRTAGGCTYWVRETIRGRYEGLKKRTDETQ</sequence>
<protein>
    <submittedName>
        <fullName evidence="2">Uncharacterized protein</fullName>
    </submittedName>
</protein>
<feature type="compositionally biased region" description="Polar residues" evidence="1">
    <location>
        <begin position="19"/>
        <end position="31"/>
    </location>
</feature>
<proteinExistence type="predicted"/>
<gene>
    <name evidence="2" type="ORF">Micbo1qcDRAFT_174832</name>
</gene>
<dbReference type="AlphaFoldDB" id="A0A136J3Q4"/>
<evidence type="ECO:0000313" key="2">
    <source>
        <dbReference type="EMBL" id="KXJ91805.1"/>
    </source>
</evidence>
<reference evidence="3" key="1">
    <citation type="submission" date="2016-02" db="EMBL/GenBank/DDBJ databases">
        <title>Draft genome sequence of Microdochium bolleyi, a fungal endophyte of beachgrass.</title>
        <authorList>
            <consortium name="DOE Joint Genome Institute"/>
            <person name="David A.S."/>
            <person name="May G."/>
            <person name="Haridas S."/>
            <person name="Lim J."/>
            <person name="Wang M."/>
            <person name="Labutti K."/>
            <person name="Lipzen A."/>
            <person name="Barry K."/>
            <person name="Grigoriev I.V."/>
        </authorList>
    </citation>
    <scope>NUCLEOTIDE SEQUENCE [LARGE SCALE GENOMIC DNA]</scope>
    <source>
        <strain evidence="3">J235TASD1</strain>
    </source>
</reference>
<keyword evidence="3" id="KW-1185">Reference proteome</keyword>
<organism evidence="2 3">
    <name type="scientific">Microdochium bolleyi</name>
    <dbReference type="NCBI Taxonomy" id="196109"/>
    <lineage>
        <taxon>Eukaryota</taxon>
        <taxon>Fungi</taxon>
        <taxon>Dikarya</taxon>
        <taxon>Ascomycota</taxon>
        <taxon>Pezizomycotina</taxon>
        <taxon>Sordariomycetes</taxon>
        <taxon>Xylariomycetidae</taxon>
        <taxon>Xylariales</taxon>
        <taxon>Microdochiaceae</taxon>
        <taxon>Microdochium</taxon>
    </lineage>
</organism>
<feature type="region of interest" description="Disordered" evidence="1">
    <location>
        <begin position="1"/>
        <end position="35"/>
    </location>
</feature>
<dbReference type="Proteomes" id="UP000070501">
    <property type="component" value="Unassembled WGS sequence"/>
</dbReference>
<name>A0A136J3Q4_9PEZI</name>
<dbReference type="EMBL" id="KQ964249">
    <property type="protein sequence ID" value="KXJ91805.1"/>
    <property type="molecule type" value="Genomic_DNA"/>
</dbReference>